<proteinExistence type="predicted"/>
<dbReference type="SUPFAM" id="SSF55797">
    <property type="entry name" value="PR-1-like"/>
    <property type="match status" value="1"/>
</dbReference>
<dbReference type="InterPro" id="IPR001283">
    <property type="entry name" value="CRISP-related"/>
</dbReference>
<name>A0ABN8IYD5_9NEOP</name>
<dbReference type="InterPro" id="IPR014044">
    <property type="entry name" value="CAP_dom"/>
</dbReference>
<protein>
    <recommendedName>
        <fullName evidence="3">SCP domain-containing protein</fullName>
    </recommendedName>
</protein>
<dbReference type="InterPro" id="IPR002413">
    <property type="entry name" value="V5_allergen-like"/>
</dbReference>
<sequence>MNLTCKQIRAFVDGHNSRRLQLAKGQVPGQPPASGMKLMVWDDELAAKAAKWASKNHFAHNPDKTIGSRRFNTGENLYWYATTSPNHKINIDSCLKSWFDEYRHYTYAPLTMRNFDGSSKHQIGHYTQMAWANTMYVGCAISQYGNGNLKEFLVVCNYGPGGNYLGQKPYETRKDDDNNFCGVVFGGIGTATRYRATDTSRSAAARFSPASLYEGRVRELAYDAH</sequence>
<gene>
    <name evidence="4" type="ORF">IPOD504_LOCUS15070</name>
</gene>
<organism evidence="4 5">
    <name type="scientific">Iphiclides podalirius</name>
    <name type="common">scarce swallowtail</name>
    <dbReference type="NCBI Taxonomy" id="110791"/>
    <lineage>
        <taxon>Eukaryota</taxon>
        <taxon>Metazoa</taxon>
        <taxon>Ecdysozoa</taxon>
        <taxon>Arthropoda</taxon>
        <taxon>Hexapoda</taxon>
        <taxon>Insecta</taxon>
        <taxon>Pterygota</taxon>
        <taxon>Neoptera</taxon>
        <taxon>Endopterygota</taxon>
        <taxon>Lepidoptera</taxon>
        <taxon>Glossata</taxon>
        <taxon>Ditrysia</taxon>
        <taxon>Papilionoidea</taxon>
        <taxon>Papilionidae</taxon>
        <taxon>Papilioninae</taxon>
        <taxon>Iphiclides</taxon>
    </lineage>
</organism>
<evidence type="ECO:0000313" key="5">
    <source>
        <dbReference type="Proteomes" id="UP000837857"/>
    </source>
</evidence>
<keyword evidence="2" id="KW-0964">Secreted</keyword>
<dbReference type="InterPro" id="IPR035940">
    <property type="entry name" value="CAP_sf"/>
</dbReference>
<comment type="subcellular location">
    <subcellularLocation>
        <location evidence="1">Secreted</location>
    </subcellularLocation>
</comment>
<accession>A0ABN8IYD5</accession>
<evidence type="ECO:0000256" key="1">
    <source>
        <dbReference type="ARBA" id="ARBA00004613"/>
    </source>
</evidence>
<dbReference type="PROSITE" id="PS01009">
    <property type="entry name" value="CRISP_1"/>
    <property type="match status" value="1"/>
</dbReference>
<dbReference type="PROSITE" id="PS01010">
    <property type="entry name" value="CRISP_2"/>
    <property type="match status" value="1"/>
</dbReference>
<dbReference type="EMBL" id="OW152818">
    <property type="protein sequence ID" value="CAH2071299.1"/>
    <property type="molecule type" value="Genomic_DNA"/>
</dbReference>
<dbReference type="PRINTS" id="PR00838">
    <property type="entry name" value="V5ALLERGEN"/>
</dbReference>
<dbReference type="SMART" id="SM00198">
    <property type="entry name" value="SCP"/>
    <property type="match status" value="1"/>
</dbReference>
<feature type="non-terminal residue" evidence="4">
    <location>
        <position position="225"/>
    </location>
</feature>
<evidence type="ECO:0000259" key="3">
    <source>
        <dbReference type="SMART" id="SM00198"/>
    </source>
</evidence>
<dbReference type="CDD" id="cd05380">
    <property type="entry name" value="CAP_euk"/>
    <property type="match status" value="1"/>
</dbReference>
<dbReference type="PANTHER" id="PTHR10334">
    <property type="entry name" value="CYSTEINE-RICH SECRETORY PROTEIN-RELATED"/>
    <property type="match status" value="1"/>
</dbReference>
<dbReference type="Proteomes" id="UP000837857">
    <property type="component" value="Chromosome 6"/>
</dbReference>
<evidence type="ECO:0000313" key="4">
    <source>
        <dbReference type="EMBL" id="CAH2071299.1"/>
    </source>
</evidence>
<reference evidence="4" key="1">
    <citation type="submission" date="2022-03" db="EMBL/GenBank/DDBJ databases">
        <authorList>
            <person name="Martin H S."/>
        </authorList>
    </citation>
    <scope>NUCLEOTIDE SEQUENCE</scope>
</reference>
<keyword evidence="5" id="KW-1185">Reference proteome</keyword>
<evidence type="ECO:0000256" key="2">
    <source>
        <dbReference type="ARBA" id="ARBA00022525"/>
    </source>
</evidence>
<dbReference type="Gene3D" id="3.40.33.10">
    <property type="entry name" value="CAP"/>
    <property type="match status" value="1"/>
</dbReference>
<dbReference type="InterPro" id="IPR018244">
    <property type="entry name" value="Allrgn_V5/Tpx1_CS"/>
</dbReference>
<dbReference type="Pfam" id="PF00188">
    <property type="entry name" value="CAP"/>
    <property type="match status" value="1"/>
</dbReference>
<dbReference type="PRINTS" id="PR00837">
    <property type="entry name" value="V5TPXLIKE"/>
</dbReference>
<feature type="domain" description="SCP" evidence="3">
    <location>
        <begin position="6"/>
        <end position="166"/>
    </location>
</feature>